<comment type="function">
    <text evidence="7">Subunit of the replication factor C (RFC) complex which acts during elongation of primed DNA templates by DNA polymerases delta and epsilon, and is necessary for ATP-dependent loading of proliferating cell nuclear antigen (PCNA) onto primed DNA. This subunit binds to the primer-template junction. Binds the PO-B transcription element as well as other GA rich DNA sequences. Can bind single- or double-stranded DNA.</text>
</comment>
<evidence type="ECO:0000256" key="10">
    <source>
        <dbReference type="SAM" id="MobiDB-lite"/>
    </source>
</evidence>
<protein>
    <recommendedName>
        <fullName evidence="9">Replication factor C subunit 1</fullName>
    </recommendedName>
</protein>
<dbReference type="AlphaFoldDB" id="A0A6P8Z418"/>
<feature type="compositionally biased region" description="Acidic residues" evidence="10">
    <location>
        <begin position="800"/>
        <end position="820"/>
    </location>
</feature>
<dbReference type="Pfam" id="PF25361">
    <property type="entry name" value="AAA_lid_RFC1"/>
    <property type="match status" value="1"/>
</dbReference>
<dbReference type="OrthoDB" id="446168at2759"/>
<dbReference type="FunFam" id="1.20.272.10:FF:000005">
    <property type="entry name" value="Replication factor C subunit 1"/>
    <property type="match status" value="1"/>
</dbReference>
<dbReference type="InterPro" id="IPR013725">
    <property type="entry name" value="DNA_replication_fac_RFC1_C"/>
</dbReference>
<dbReference type="Proteomes" id="UP000515158">
    <property type="component" value="Unplaced"/>
</dbReference>
<feature type="region of interest" description="Disordered" evidence="10">
    <location>
        <begin position="793"/>
        <end position="871"/>
    </location>
</feature>
<gene>
    <name evidence="13" type="primary">LOC117647246</name>
</gene>
<keyword evidence="6 9" id="KW-0539">Nucleus</keyword>
<feature type="domain" description="AAA+ ATPase" evidence="11">
    <location>
        <begin position="353"/>
        <end position="488"/>
    </location>
</feature>
<evidence type="ECO:0000256" key="1">
    <source>
        <dbReference type="ARBA" id="ARBA00004123"/>
    </source>
</evidence>
<evidence type="ECO:0000256" key="9">
    <source>
        <dbReference type="PIRNR" id="PIRNR036578"/>
    </source>
</evidence>
<dbReference type="Gene3D" id="1.10.8.60">
    <property type="match status" value="1"/>
</dbReference>
<evidence type="ECO:0000256" key="7">
    <source>
        <dbReference type="ARBA" id="ARBA00054501"/>
    </source>
</evidence>
<feature type="compositionally biased region" description="Polar residues" evidence="10">
    <location>
        <begin position="120"/>
        <end position="131"/>
    </location>
</feature>
<dbReference type="InterPro" id="IPR008921">
    <property type="entry name" value="DNA_pol3_clamp-load_cplx_C"/>
</dbReference>
<feature type="compositionally biased region" description="Low complexity" evidence="10">
    <location>
        <begin position="156"/>
        <end position="170"/>
    </location>
</feature>
<evidence type="ECO:0000313" key="13">
    <source>
        <dbReference type="RefSeq" id="XP_034244815.1"/>
    </source>
</evidence>
<dbReference type="InterPro" id="IPR027417">
    <property type="entry name" value="P-loop_NTPase"/>
</dbReference>
<dbReference type="InterPro" id="IPR003959">
    <property type="entry name" value="ATPase_AAA_core"/>
</dbReference>
<comment type="subunit">
    <text evidence="8">Large subunit of the RFC complex, an heteropentameric complex consisting of RFC1 and four small subunits RFC2, RFC3, RFC4 and RFC5; the RFC complex interacts with PCNA and the interaction involves RFC1.</text>
</comment>
<dbReference type="FunFam" id="3.40.50.300:FF:000395">
    <property type="entry name" value="Replication factor C subunit 1"/>
    <property type="match status" value="1"/>
</dbReference>
<dbReference type="GO" id="GO:0003689">
    <property type="term" value="F:DNA clamp loader activity"/>
    <property type="evidence" value="ECO:0007669"/>
    <property type="project" value="UniProtKB-UniRule"/>
</dbReference>
<evidence type="ECO:0000256" key="5">
    <source>
        <dbReference type="ARBA" id="ARBA00022840"/>
    </source>
</evidence>
<dbReference type="GO" id="GO:0003677">
    <property type="term" value="F:DNA binding"/>
    <property type="evidence" value="ECO:0007669"/>
    <property type="project" value="InterPro"/>
</dbReference>
<dbReference type="PANTHER" id="PTHR23389:SF6">
    <property type="entry name" value="REPLICATION FACTOR C SUBUNIT 1"/>
    <property type="match status" value="1"/>
</dbReference>
<feature type="compositionally biased region" description="Gly residues" evidence="10">
    <location>
        <begin position="853"/>
        <end position="866"/>
    </location>
</feature>
<dbReference type="GO" id="GO:0016887">
    <property type="term" value="F:ATP hydrolysis activity"/>
    <property type="evidence" value="ECO:0007669"/>
    <property type="project" value="InterPro"/>
</dbReference>
<keyword evidence="4 9" id="KW-0547">Nucleotide-binding</keyword>
<evidence type="ECO:0000256" key="6">
    <source>
        <dbReference type="ARBA" id="ARBA00023242"/>
    </source>
</evidence>
<dbReference type="KEGG" id="tpal:117647246"/>
<comment type="subcellular location">
    <subcellularLocation>
        <location evidence="1 9">Nucleus</location>
    </subcellularLocation>
</comment>
<dbReference type="InterPro" id="IPR003593">
    <property type="entry name" value="AAA+_ATPase"/>
</dbReference>
<organism evidence="13">
    <name type="scientific">Thrips palmi</name>
    <name type="common">Melon thrips</name>
    <dbReference type="NCBI Taxonomy" id="161013"/>
    <lineage>
        <taxon>Eukaryota</taxon>
        <taxon>Metazoa</taxon>
        <taxon>Ecdysozoa</taxon>
        <taxon>Arthropoda</taxon>
        <taxon>Hexapoda</taxon>
        <taxon>Insecta</taxon>
        <taxon>Pterygota</taxon>
        <taxon>Neoptera</taxon>
        <taxon>Paraneoptera</taxon>
        <taxon>Thysanoptera</taxon>
        <taxon>Terebrantia</taxon>
        <taxon>Thripoidea</taxon>
        <taxon>Thripidae</taxon>
        <taxon>Thrips</taxon>
    </lineage>
</organism>
<dbReference type="GeneID" id="117647246"/>
<dbReference type="InterPro" id="IPR012178">
    <property type="entry name" value="RFC1"/>
</dbReference>
<reference evidence="13" key="1">
    <citation type="submission" date="2025-08" db="UniProtKB">
        <authorList>
            <consortium name="RefSeq"/>
        </authorList>
    </citation>
    <scope>IDENTIFICATION</scope>
    <source>
        <tissue evidence="13">Total insect</tissue>
    </source>
</reference>
<dbReference type="PIRSF" id="PIRSF036578">
    <property type="entry name" value="RFC1"/>
    <property type="match status" value="1"/>
</dbReference>
<dbReference type="CDD" id="cd18140">
    <property type="entry name" value="HLD_clamp_RFC"/>
    <property type="match status" value="1"/>
</dbReference>
<dbReference type="FunFam" id="1.10.8.60:FF:000021">
    <property type="entry name" value="Replication factor C subunit 1"/>
    <property type="match status" value="1"/>
</dbReference>
<dbReference type="InterPro" id="IPR047854">
    <property type="entry name" value="RFC_lid"/>
</dbReference>
<feature type="region of interest" description="Disordered" evidence="10">
    <location>
        <begin position="1"/>
        <end position="205"/>
    </location>
</feature>
<dbReference type="SMART" id="SM00382">
    <property type="entry name" value="AAA"/>
    <property type="match status" value="1"/>
</dbReference>
<keyword evidence="3 9" id="KW-0235">DNA replication</keyword>
<dbReference type="RefSeq" id="XP_034244815.1">
    <property type="nucleotide sequence ID" value="XM_034388924.1"/>
</dbReference>
<dbReference type="Pfam" id="PF00004">
    <property type="entry name" value="AAA"/>
    <property type="match status" value="1"/>
</dbReference>
<evidence type="ECO:0000256" key="8">
    <source>
        <dbReference type="ARBA" id="ARBA00064311"/>
    </source>
</evidence>
<accession>A0A6P8Z418</accession>
<evidence type="ECO:0000256" key="3">
    <source>
        <dbReference type="ARBA" id="ARBA00022705"/>
    </source>
</evidence>
<dbReference type="GO" id="GO:0005524">
    <property type="term" value="F:ATP binding"/>
    <property type="evidence" value="ECO:0007669"/>
    <property type="project" value="UniProtKB-UniRule"/>
</dbReference>
<proteinExistence type="inferred from homology"/>
<sequence length="921" mass="101611">MSKDIRSFFSVQSSKKGSSTSEVKKKDAQSSSSKKKRNVIESDSDEEVFEVKKKTKKSPSPDKKKPKIEPKLVSAADIFGSSTVKRTARENSKKSSEFHNDPDFDKALQDLDESNWMDIDSNNAVKETSQLKAGKEASSSKAVKEASSSHGKADSSPKGPSKSPSKSPYFSKEKVVSKSSEERNLNAFLGKPSTVTEDDNKSNVKKIKLEKDADYVSKASQKISDSSPIKIKKEKEDKEIALVVKKEIQEAGPSKVKIEKKSPETSKNQPKKVEIEIPEKDTKPRLEPSPPSYMWVDKYKPSSIKNIIGQQGDNSNVKKLIRWLSSWHSNHGPGVNKKHNRPAPWAKDDSGAFFKAALLSGPPGVGKTTTAHLVCKEVGMDVVEFNASDTRSQKLMSKEVSELLSSKSLLPFFQSGGDSKTSERHVLVMDEVDGMAGNEDRGGVAELITLIKNSKCPVICMCNDRNHPKIRSLAGHCFDLRFHKPRVEQIRGAMMSVCFKEKVKISPQALDEVIAGTNFDIRQILHNLSMWSSTEKVLNGDQVKADANTAKKNIKLGPWDAVRKIFSSDDHKSMTIMDKSDLFFHDYNLLPLFVQENYLNVAPHAAKKQTDTLRHIARAAASISYGDLIEKTIRSTNSWSLLPVQAIYSSVVPGDWMEGHFKAQIQFPSWLGKNSRGGKMNRLIQELQLHMRLSISGGKEAVNLNYLEPILKAVIHPLVEEGSQGVPKTLQAMQDYYITRDDLESLLELSRWPGRPDPMAPVDSKVKAALTRAYNKGGVMTPYALDAPIKKKRATGGGEEGYEEEEGEEGSASESEDDAADAMIKAKKIEKKDKKDARGTSASSSQASTSGRGSRGGARGGRGRGGGKNERIRLSQELSLLSSKWWSPASLSVNGYLKSGAVIAFNLQLFLIREDQTCISF</sequence>
<dbReference type="GO" id="GO:0005663">
    <property type="term" value="C:DNA replication factor C complex"/>
    <property type="evidence" value="ECO:0007669"/>
    <property type="project" value="InterPro"/>
</dbReference>
<comment type="similarity">
    <text evidence="2 9">Belongs to the activator 1 large subunit family.</text>
</comment>
<evidence type="ECO:0000256" key="4">
    <source>
        <dbReference type="ARBA" id="ARBA00022741"/>
    </source>
</evidence>
<dbReference type="Gene3D" id="3.40.50.300">
    <property type="entry name" value="P-loop containing nucleotide triphosphate hydrolases"/>
    <property type="match status" value="1"/>
</dbReference>
<dbReference type="InParanoid" id="A0A6P8Z418"/>
<dbReference type="FunCoup" id="A0A6P8Z418">
    <property type="interactions" value="2058"/>
</dbReference>
<name>A0A6P8Z418_THRPL</name>
<dbReference type="Pfam" id="PF08519">
    <property type="entry name" value="RFC1"/>
    <property type="match status" value="1"/>
</dbReference>
<dbReference type="SUPFAM" id="SSF48019">
    <property type="entry name" value="post-AAA+ oligomerization domain-like"/>
    <property type="match status" value="1"/>
</dbReference>
<evidence type="ECO:0000313" key="12">
    <source>
        <dbReference type="Proteomes" id="UP000515158"/>
    </source>
</evidence>
<dbReference type="CDD" id="cd00009">
    <property type="entry name" value="AAA"/>
    <property type="match status" value="1"/>
</dbReference>
<dbReference type="GO" id="GO:0006260">
    <property type="term" value="P:DNA replication"/>
    <property type="evidence" value="ECO:0007669"/>
    <property type="project" value="UniProtKB-KW"/>
</dbReference>
<feature type="compositionally biased region" description="Basic and acidic residues" evidence="10">
    <location>
        <begin position="171"/>
        <end position="184"/>
    </location>
</feature>
<dbReference type="Gene3D" id="1.20.272.10">
    <property type="match status" value="1"/>
</dbReference>
<feature type="region of interest" description="Disordered" evidence="10">
    <location>
        <begin position="251"/>
        <end position="292"/>
    </location>
</feature>
<dbReference type="SUPFAM" id="SSF52540">
    <property type="entry name" value="P-loop containing nucleoside triphosphate hydrolases"/>
    <property type="match status" value="1"/>
</dbReference>
<dbReference type="CTD" id="100035172"/>
<feature type="compositionally biased region" description="Low complexity" evidence="10">
    <location>
        <begin position="839"/>
        <end position="852"/>
    </location>
</feature>
<keyword evidence="12" id="KW-1185">Reference proteome</keyword>
<feature type="compositionally biased region" description="Basic and acidic residues" evidence="10">
    <location>
        <begin position="59"/>
        <end position="70"/>
    </location>
</feature>
<dbReference type="PANTHER" id="PTHR23389">
    <property type="entry name" value="CHROMOSOME TRANSMISSION FIDELITY FACTOR 18"/>
    <property type="match status" value="1"/>
</dbReference>
<feature type="compositionally biased region" description="Low complexity" evidence="10">
    <location>
        <begin position="7"/>
        <end position="21"/>
    </location>
</feature>
<feature type="compositionally biased region" description="Basic and acidic residues" evidence="10">
    <location>
        <begin position="271"/>
        <end position="286"/>
    </location>
</feature>
<evidence type="ECO:0000256" key="2">
    <source>
        <dbReference type="ARBA" id="ARBA00006116"/>
    </source>
</evidence>
<keyword evidence="5 9" id="KW-0067">ATP-binding</keyword>
<evidence type="ECO:0000259" key="11">
    <source>
        <dbReference type="SMART" id="SM00382"/>
    </source>
</evidence>
<feature type="compositionally biased region" description="Low complexity" evidence="10">
    <location>
        <begin position="136"/>
        <end position="149"/>
    </location>
</feature>
<dbReference type="GO" id="GO:0006281">
    <property type="term" value="P:DNA repair"/>
    <property type="evidence" value="ECO:0007669"/>
    <property type="project" value="InterPro"/>
</dbReference>
<dbReference type="GO" id="GO:0005634">
    <property type="term" value="C:nucleus"/>
    <property type="evidence" value="ECO:0007669"/>
    <property type="project" value="UniProtKB-SubCell"/>
</dbReference>
<feature type="compositionally biased region" description="Basic and acidic residues" evidence="10">
    <location>
        <begin position="87"/>
        <end position="109"/>
    </location>
</feature>